<accession>K6W6J6</accession>
<dbReference type="OrthoDB" id="9793178at2"/>
<dbReference type="AlphaFoldDB" id="K6W6J6"/>
<organism evidence="1 2">
    <name type="scientific">Kineosphaera limosa NBRC 100340</name>
    <dbReference type="NCBI Taxonomy" id="1184609"/>
    <lineage>
        <taxon>Bacteria</taxon>
        <taxon>Bacillati</taxon>
        <taxon>Actinomycetota</taxon>
        <taxon>Actinomycetes</taxon>
        <taxon>Micrococcales</taxon>
        <taxon>Dermatophilaceae</taxon>
        <taxon>Kineosphaera</taxon>
    </lineage>
</organism>
<dbReference type="Proteomes" id="UP000008366">
    <property type="component" value="Unassembled WGS sequence"/>
</dbReference>
<proteinExistence type="predicted"/>
<protein>
    <recommendedName>
        <fullName evidence="3">MOSC domain-containing protein</fullName>
    </recommendedName>
</protein>
<reference evidence="1 2" key="1">
    <citation type="submission" date="2012-08" db="EMBL/GenBank/DDBJ databases">
        <title>Whole genome shotgun sequence of Kineosphaera limosa NBRC 100340.</title>
        <authorList>
            <person name="Yoshida I."/>
            <person name="Isaki S."/>
            <person name="Hosoyama A."/>
            <person name="Tsuchikane K."/>
            <person name="Katsumata H."/>
            <person name="Ando Y."/>
            <person name="Ohji S."/>
            <person name="Hamada M."/>
            <person name="Tamura T."/>
            <person name="Yamazoe A."/>
            <person name="Yamazaki S."/>
            <person name="Fujita N."/>
        </authorList>
    </citation>
    <scope>NUCLEOTIDE SEQUENCE [LARGE SCALE GENOMIC DNA]</scope>
    <source>
        <strain evidence="1 2">NBRC 100340</strain>
    </source>
</reference>
<dbReference type="SUPFAM" id="SSF50800">
    <property type="entry name" value="PK beta-barrel domain-like"/>
    <property type="match status" value="1"/>
</dbReference>
<dbReference type="InterPro" id="IPR011037">
    <property type="entry name" value="Pyrv_Knase-like_insert_dom_sf"/>
</dbReference>
<gene>
    <name evidence="1" type="ORF">KILIM_011_00630</name>
</gene>
<evidence type="ECO:0000313" key="2">
    <source>
        <dbReference type="Proteomes" id="UP000008366"/>
    </source>
</evidence>
<dbReference type="eggNOG" id="COG3217">
    <property type="taxonomic scope" value="Bacteria"/>
</dbReference>
<keyword evidence="2" id="KW-1185">Reference proteome</keyword>
<evidence type="ECO:0008006" key="3">
    <source>
        <dbReference type="Google" id="ProtNLM"/>
    </source>
</evidence>
<dbReference type="RefSeq" id="WP_006591322.1">
    <property type="nucleotide sequence ID" value="NZ_BAHD01000011.1"/>
</dbReference>
<dbReference type="STRING" id="1184609.KILIM_011_00630"/>
<evidence type="ECO:0000313" key="1">
    <source>
        <dbReference type="EMBL" id="GAB94790.1"/>
    </source>
</evidence>
<sequence length="122" mass="12642">MSEQAQGPVVVTVAIYPTKGEAGQTLDAADIEAQGLAGDRRKKRPVHLVGAGETPETTRANLFLDLTDDQLGALLEHTVRVGDAALFISERPTGCPGVYAVVAESGRVAVGDHLTILPGSPA</sequence>
<dbReference type="EMBL" id="BAHD01000011">
    <property type="protein sequence ID" value="GAB94790.1"/>
    <property type="molecule type" value="Genomic_DNA"/>
</dbReference>
<comment type="caution">
    <text evidence="1">The sequence shown here is derived from an EMBL/GenBank/DDBJ whole genome shotgun (WGS) entry which is preliminary data.</text>
</comment>
<name>K6W6J6_9MICO</name>